<protein>
    <submittedName>
        <fullName evidence="7">Amino acid transporter LysE</fullName>
    </submittedName>
</protein>
<dbReference type="PANTHER" id="PTHR30086:SF20">
    <property type="entry name" value="ARGININE EXPORTER PROTEIN ARGO-RELATED"/>
    <property type="match status" value="1"/>
</dbReference>
<dbReference type="GO" id="GO:0015171">
    <property type="term" value="F:amino acid transmembrane transporter activity"/>
    <property type="evidence" value="ECO:0007669"/>
    <property type="project" value="TreeGrafter"/>
</dbReference>
<dbReference type="RefSeq" id="WP_037340839.1">
    <property type="nucleotide sequence ID" value="NZ_APNK01000040.1"/>
</dbReference>
<dbReference type="AlphaFoldDB" id="A0A084IH90"/>
<evidence type="ECO:0000256" key="1">
    <source>
        <dbReference type="ARBA" id="ARBA00004651"/>
    </source>
</evidence>
<feature type="transmembrane region" description="Helical" evidence="6">
    <location>
        <begin position="65"/>
        <end position="86"/>
    </location>
</feature>
<sequence length="195" mass="20168">MIAFTLFAVVASFTPGPTNILAMANSARRGFGASLPLVIGAASGVAGMVWAAGLGLAVPLRAHPMIHHLLSAVGIVWLGWLAWQLFRSAGDPVSSRDDDHRAPGALTGAALQLVNPKAWMMALAVVGVFAPDSLGPAGATWRAVVFLIVGIAGVASWAALGSYGIGWLRTPPQRRLFNRTMAVLLIVAAGVSLLV</sequence>
<dbReference type="OrthoDB" id="9812084at2"/>
<evidence type="ECO:0000256" key="6">
    <source>
        <dbReference type="SAM" id="Phobius"/>
    </source>
</evidence>
<dbReference type="GO" id="GO:0033228">
    <property type="term" value="P:cysteine export across plasma membrane"/>
    <property type="evidence" value="ECO:0007669"/>
    <property type="project" value="TreeGrafter"/>
</dbReference>
<keyword evidence="2" id="KW-1003">Cell membrane</keyword>
<gene>
    <name evidence="7" type="ORF">C41B8_16709</name>
</gene>
<keyword evidence="8" id="KW-1185">Reference proteome</keyword>
<organism evidence="7 8">
    <name type="scientific">Salinisphaera hydrothermalis (strain C41B8)</name>
    <dbReference type="NCBI Taxonomy" id="1304275"/>
    <lineage>
        <taxon>Bacteria</taxon>
        <taxon>Pseudomonadati</taxon>
        <taxon>Pseudomonadota</taxon>
        <taxon>Gammaproteobacteria</taxon>
        <taxon>Salinisphaerales</taxon>
        <taxon>Salinisphaeraceae</taxon>
        <taxon>Salinisphaera</taxon>
    </lineage>
</organism>
<evidence type="ECO:0000256" key="4">
    <source>
        <dbReference type="ARBA" id="ARBA00022989"/>
    </source>
</evidence>
<accession>A0A084IH90</accession>
<dbReference type="eggNOG" id="COG1280">
    <property type="taxonomic scope" value="Bacteria"/>
</dbReference>
<dbReference type="PANTHER" id="PTHR30086">
    <property type="entry name" value="ARGININE EXPORTER PROTEIN ARGO"/>
    <property type="match status" value="1"/>
</dbReference>
<evidence type="ECO:0000256" key="2">
    <source>
        <dbReference type="ARBA" id="ARBA00022475"/>
    </source>
</evidence>
<feature type="transmembrane region" description="Helical" evidence="6">
    <location>
        <begin position="143"/>
        <end position="164"/>
    </location>
</feature>
<keyword evidence="4 6" id="KW-1133">Transmembrane helix</keyword>
<dbReference type="PATRIC" id="fig|1304275.5.peg.3422"/>
<dbReference type="Pfam" id="PF01810">
    <property type="entry name" value="LysE"/>
    <property type="match status" value="1"/>
</dbReference>
<comment type="caution">
    <text evidence="7">The sequence shown here is derived from an EMBL/GenBank/DDBJ whole genome shotgun (WGS) entry which is preliminary data.</text>
</comment>
<dbReference type="GO" id="GO:0005886">
    <property type="term" value="C:plasma membrane"/>
    <property type="evidence" value="ECO:0007669"/>
    <property type="project" value="UniProtKB-SubCell"/>
</dbReference>
<evidence type="ECO:0000313" key="8">
    <source>
        <dbReference type="Proteomes" id="UP000028302"/>
    </source>
</evidence>
<feature type="transmembrane region" description="Helical" evidence="6">
    <location>
        <begin position="176"/>
        <end position="194"/>
    </location>
</feature>
<keyword evidence="3 6" id="KW-0812">Transmembrane</keyword>
<evidence type="ECO:0000256" key="5">
    <source>
        <dbReference type="ARBA" id="ARBA00023136"/>
    </source>
</evidence>
<evidence type="ECO:0000256" key="3">
    <source>
        <dbReference type="ARBA" id="ARBA00022692"/>
    </source>
</evidence>
<dbReference type="STRING" id="1304275.C41B8_16709"/>
<evidence type="ECO:0000313" key="7">
    <source>
        <dbReference type="EMBL" id="KEZ76074.1"/>
    </source>
</evidence>
<proteinExistence type="predicted"/>
<keyword evidence="5 6" id="KW-0472">Membrane</keyword>
<name>A0A084IH90_SALHC</name>
<dbReference type="Proteomes" id="UP000028302">
    <property type="component" value="Unassembled WGS sequence"/>
</dbReference>
<reference evidence="7 8" key="1">
    <citation type="submission" date="2013-03" db="EMBL/GenBank/DDBJ databases">
        <title>Salinisphaera hydrothermalis C41B8 Genome Sequencing.</title>
        <authorList>
            <person name="Li C."/>
            <person name="Lai Q."/>
            <person name="Shao Z."/>
        </authorList>
    </citation>
    <scope>NUCLEOTIDE SEQUENCE [LARGE SCALE GENOMIC DNA]</scope>
    <source>
        <strain evidence="7 8">C41B8</strain>
    </source>
</reference>
<feature type="transmembrane region" description="Helical" evidence="6">
    <location>
        <begin position="38"/>
        <end position="58"/>
    </location>
</feature>
<comment type="subcellular location">
    <subcellularLocation>
        <location evidence="1">Cell membrane</location>
        <topology evidence="1">Multi-pass membrane protein</topology>
    </subcellularLocation>
</comment>
<dbReference type="InterPro" id="IPR001123">
    <property type="entry name" value="LeuE-type"/>
</dbReference>
<dbReference type="EMBL" id="APNK01000040">
    <property type="protein sequence ID" value="KEZ76074.1"/>
    <property type="molecule type" value="Genomic_DNA"/>
</dbReference>